<dbReference type="EMBL" id="BHXC01000002">
    <property type="protein sequence ID" value="GCB87899.1"/>
    <property type="molecule type" value="Genomic_DNA"/>
</dbReference>
<proteinExistence type="predicted"/>
<dbReference type="InterPro" id="IPR036188">
    <property type="entry name" value="FAD/NAD-bd_sf"/>
</dbReference>
<keyword evidence="1" id="KW-0285">Flavoprotein</keyword>
<dbReference type="SUPFAM" id="SSF51905">
    <property type="entry name" value="FAD/NAD(P)-binding domain"/>
    <property type="match status" value="1"/>
</dbReference>
<keyword evidence="2" id="KW-0560">Oxidoreductase</keyword>
<dbReference type="Proteomes" id="UP000288351">
    <property type="component" value="Unassembled WGS sequence"/>
</dbReference>
<evidence type="ECO:0000313" key="5">
    <source>
        <dbReference type="Proteomes" id="UP000288351"/>
    </source>
</evidence>
<protein>
    <submittedName>
        <fullName evidence="4">Fused response regulator/thioredoxin-disulfide reductase</fullName>
    </submittedName>
</protein>
<dbReference type="PANTHER" id="PTHR48105">
    <property type="entry name" value="THIOREDOXIN REDUCTASE 1-RELATED-RELATED"/>
    <property type="match status" value="1"/>
</dbReference>
<dbReference type="InterPro" id="IPR023753">
    <property type="entry name" value="FAD/NAD-binding_dom"/>
</dbReference>
<dbReference type="PRINTS" id="PR00469">
    <property type="entry name" value="PNDRDTASEII"/>
</dbReference>
<dbReference type="RefSeq" id="WP_016574060.1">
    <property type="nucleotide sequence ID" value="NZ_BHXC01000002.1"/>
</dbReference>
<accession>A0A059WFA3</accession>
<organism evidence="4 5">
    <name type="scientific">Streptomyces noursei</name>
    <name type="common">Streptomyces albulus</name>
    <dbReference type="NCBI Taxonomy" id="1971"/>
    <lineage>
        <taxon>Bacteria</taxon>
        <taxon>Bacillati</taxon>
        <taxon>Actinomycetota</taxon>
        <taxon>Actinomycetes</taxon>
        <taxon>Kitasatosporales</taxon>
        <taxon>Streptomycetaceae</taxon>
        <taxon>Streptomyces</taxon>
    </lineage>
</organism>
<reference evidence="4 5" key="1">
    <citation type="journal article" date="2019" name="Microbiol. Resour. Announc.">
        <title>Draft Genome Sequence of the Most Traditional epsilon-Poly-l-Lysine Producer, Streptomyces albulus NBRC14147.</title>
        <authorList>
            <person name="Yamanaka K."/>
            <person name="Hamano Y."/>
        </authorList>
    </citation>
    <scope>NUCLEOTIDE SEQUENCE [LARGE SCALE GENOMIC DNA]</scope>
    <source>
        <strain evidence="4 5">NBRC 14147</strain>
    </source>
</reference>
<evidence type="ECO:0000256" key="3">
    <source>
        <dbReference type="ARBA" id="ARBA00048132"/>
    </source>
</evidence>
<dbReference type="AlphaFoldDB" id="A0A059WFA3"/>
<dbReference type="STRING" id="68570.DC74_7665"/>
<dbReference type="InterPro" id="IPR050097">
    <property type="entry name" value="Ferredoxin-NADP_redctase_2"/>
</dbReference>
<dbReference type="eggNOG" id="COG0492">
    <property type="taxonomic scope" value="Bacteria"/>
</dbReference>
<dbReference type="PRINTS" id="PR00368">
    <property type="entry name" value="FADPNR"/>
</dbReference>
<evidence type="ECO:0000256" key="1">
    <source>
        <dbReference type="ARBA" id="ARBA00022630"/>
    </source>
</evidence>
<dbReference type="GO" id="GO:0004791">
    <property type="term" value="F:thioredoxin-disulfide reductase (NADPH) activity"/>
    <property type="evidence" value="ECO:0007669"/>
    <property type="project" value="UniProtKB-EC"/>
</dbReference>
<dbReference type="Gene3D" id="3.50.50.60">
    <property type="entry name" value="FAD/NAD(P)-binding domain"/>
    <property type="match status" value="2"/>
</dbReference>
<comment type="catalytic activity">
    <reaction evidence="3">
        <text>[thioredoxin]-dithiol + NADP(+) = [thioredoxin]-disulfide + NADPH + H(+)</text>
        <dbReference type="Rhea" id="RHEA:20345"/>
        <dbReference type="Rhea" id="RHEA-COMP:10698"/>
        <dbReference type="Rhea" id="RHEA-COMP:10700"/>
        <dbReference type="ChEBI" id="CHEBI:15378"/>
        <dbReference type="ChEBI" id="CHEBI:29950"/>
        <dbReference type="ChEBI" id="CHEBI:50058"/>
        <dbReference type="ChEBI" id="CHEBI:57783"/>
        <dbReference type="ChEBI" id="CHEBI:58349"/>
        <dbReference type="EC" id="1.8.1.9"/>
    </reaction>
</comment>
<dbReference type="Pfam" id="PF07992">
    <property type="entry name" value="Pyr_redox_2"/>
    <property type="match status" value="1"/>
</dbReference>
<sequence>MLVGPTLEDGDRVRARTVVVATGARYRRLDLPGLDRFEGNGIHYAATLMEAGLCEDEEVAVLGGANSAGQAAVFLSRHARRVQMLIRGPGLSETMSRYLQDRIEATDRILVHPHTELTGLEGDEHLTGVRWADNRTGAEEFRPIANVFLMLGATPNTDWLQGCLETDDRHFIRVGADVTDHRTRADGAPPSGLETSLPGVFAVGDVRAGSVKRVASAVGEGSVVVAAVHRALATDRP</sequence>
<evidence type="ECO:0000256" key="2">
    <source>
        <dbReference type="ARBA" id="ARBA00023002"/>
    </source>
</evidence>
<name>A0A059WFA3_STRNR</name>
<evidence type="ECO:0000313" key="4">
    <source>
        <dbReference type="EMBL" id="GCB87899.1"/>
    </source>
</evidence>
<comment type="caution">
    <text evidence="4">The sequence shown here is derived from an EMBL/GenBank/DDBJ whole genome shotgun (WGS) entry which is preliminary data.</text>
</comment>
<gene>
    <name evidence="4" type="ORF">SALB_00568</name>
</gene>